<sequence>MNYTINQGDRKVPVEVRGKNNVAKKDTKNANQLSTKEKEVRDAAVKKIDSLLSKKSEKSEPRYFGGKGSSDNKDSEKRSYSSSEGRRFGGEKRFGDRPGYSNSSRFGGDRRFGDRPSYNRSSEGRPTGNRFSNERSGDSRFSGERRFGDKPGYGDRVGLEKKLGERPSYNRSSDDRSSDNRFSGERKFGDRPSYNNGPGRFGGERRFGDRPGHSSGNRFGDRPSYNRSSDGRSGDSRFGGERKFGDRPSYNNSGKFGDRPSYNRSSDDNRSGERRFGDRPSYNRSSDGRSGDNRFGGERRFGDRPSYNRTSDGRSGENRFSGERKFGDRPSYNNNGPGRFGGERRFGDRPGYSSGNRFGDRPSYNRSSDGRSGYGPRNLSNEENRNRKNVLDRFNKGGNNPSTARRGSSGPGGAKKTEFGQSDIFEKRTVRRNFSTPVKRNYSDRRGDERKSRFRGSDQNSNEKFSHRFLGQIHSADDVDFSSSSYFKKPRDRKKQKDNVIRVAIIPQEGISLIDLSTQIAVRSKDIKKKLEEFGVKNSNEMIDSEVASLIVESFGHKHKIERSEMNIEPEKGELSEHKRSAPVVTIVGHVDHGKTSLLDSLRKTNVTSKEAGGITQSIGASQIFLKDKEGFVTFVDTPGHEAFGSMRARGVKLTDIVVLVVSSDDGIKEQTVEAIDHIKAFNAPLIVCYTKIDKGRKNIDKIRQMLISHDIVVESMGGETLEVEVSAHTGENLDKFLETILMQAEIMDLKSHYECKASGIVIESRLDKHLGPVSSILIKNGKLKLGDAFVVGNTYGKARIMNSVDGKKIKEALPSMPVEIMGLKGVPFSGDELIVVENEKKARAIAEYRENNKDKSKSNDKKEVDILDYFKSEENFEMNFVIKADSFGSLEALEAAVNKIEFEKLNINIVRSGTGDINENDIMIAKSSGSIIIAFNVKAVSGIQKLAKKERVKIKTYSIIYEVLDYINNFAEHVLAPKEEEVSLGMAFIKAIFEKKKLGTIAGCEVEKGVVKLGSFARVIRKGEVIYTGKINSLKQRENDKTEMESGQECGIIIDEYTDYAIGDKIESFIIKKKNNSFEE</sequence>
<dbReference type="InterPro" id="IPR053905">
    <property type="entry name" value="EF-G-like_DII"/>
</dbReference>
<dbReference type="InterPro" id="IPR000795">
    <property type="entry name" value="T_Tr_GTP-bd_dom"/>
</dbReference>
<keyword evidence="4 7" id="KW-0547">Nucleotide-binding</keyword>
<feature type="binding site" evidence="7">
    <location>
        <begin position="589"/>
        <end position="596"/>
    </location>
    <ligand>
        <name>GTP</name>
        <dbReference type="ChEBI" id="CHEBI:37565"/>
    </ligand>
</feature>
<dbReference type="InterPro" id="IPR023115">
    <property type="entry name" value="TIF_IF2_dom3"/>
</dbReference>
<gene>
    <name evidence="7" type="primary">infB</name>
    <name evidence="11" type="ORF">FZC36_01380</name>
</gene>
<feature type="region of interest" description="Disordered" evidence="9">
    <location>
        <begin position="1"/>
        <end position="464"/>
    </location>
</feature>
<evidence type="ECO:0000256" key="9">
    <source>
        <dbReference type="SAM" id="MobiDB-lite"/>
    </source>
</evidence>
<organism evidence="11 12">
    <name type="scientific">Candidatus Nesciobacter abundans</name>
    <dbReference type="NCBI Taxonomy" id="2601668"/>
    <lineage>
        <taxon>Bacteria</taxon>
        <taxon>Pseudomonadati</taxon>
        <taxon>Pseudomonadota</taxon>
        <taxon>Alphaproteobacteria</taxon>
        <taxon>Holosporales</taxon>
        <taxon>Holosporaceae</taxon>
        <taxon>Candidatus Nesciobacter</taxon>
    </lineage>
</organism>
<dbReference type="InterPro" id="IPR009000">
    <property type="entry name" value="Transl_B-barrel_sf"/>
</dbReference>
<dbReference type="CDD" id="cd01887">
    <property type="entry name" value="IF2_eIF5B"/>
    <property type="match status" value="1"/>
</dbReference>
<dbReference type="SUPFAM" id="SSF52156">
    <property type="entry name" value="Initiation factor IF2/eIF5b, domain 3"/>
    <property type="match status" value="1"/>
</dbReference>
<feature type="compositionally biased region" description="Polar residues" evidence="9">
    <location>
        <begin position="397"/>
        <end position="406"/>
    </location>
</feature>
<keyword evidence="5 7" id="KW-0648">Protein biosynthesis</keyword>
<reference evidence="11 12" key="1">
    <citation type="submission" date="2019-08" db="EMBL/GenBank/DDBJ databases">
        <title>Highly reduced genomes of protist endosymbionts show evolutionary convergence.</title>
        <authorList>
            <person name="George E."/>
            <person name="Husnik F."/>
            <person name="Tashyreva D."/>
            <person name="Prokopchuk G."/>
            <person name="Horak A."/>
            <person name="Kwong W.K."/>
            <person name="Lukes J."/>
            <person name="Keeling P.J."/>
        </authorList>
    </citation>
    <scope>NUCLEOTIDE SEQUENCE [LARGE SCALE GENOMIC DNA]</scope>
    <source>
        <strain evidence="11">1604HC</strain>
    </source>
</reference>
<dbReference type="Pfam" id="PF11987">
    <property type="entry name" value="IF-2"/>
    <property type="match status" value="1"/>
</dbReference>
<evidence type="ECO:0000256" key="2">
    <source>
        <dbReference type="ARBA" id="ARBA00020675"/>
    </source>
</evidence>
<feature type="compositionally biased region" description="Basic and acidic residues" evidence="9">
    <location>
        <begin position="311"/>
        <end position="328"/>
    </location>
</feature>
<feature type="compositionally biased region" description="Basic and acidic residues" evidence="9">
    <location>
        <begin position="8"/>
        <end position="28"/>
    </location>
</feature>
<dbReference type="AlphaFoldDB" id="A0A5C0UG62"/>
<dbReference type="Pfam" id="PF00009">
    <property type="entry name" value="GTP_EFTU"/>
    <property type="match status" value="1"/>
</dbReference>
<dbReference type="EMBL" id="CP043314">
    <property type="protein sequence ID" value="QEK39085.1"/>
    <property type="molecule type" value="Genomic_DNA"/>
</dbReference>
<keyword evidence="12" id="KW-1185">Reference proteome</keyword>
<evidence type="ECO:0000313" key="12">
    <source>
        <dbReference type="Proteomes" id="UP000324924"/>
    </source>
</evidence>
<accession>A0A5C0UG62</accession>
<dbReference type="Gene3D" id="2.40.30.10">
    <property type="entry name" value="Translation factors"/>
    <property type="match status" value="2"/>
</dbReference>
<dbReference type="InterPro" id="IPR027417">
    <property type="entry name" value="P-loop_NTPase"/>
</dbReference>
<dbReference type="Gene3D" id="3.40.50.10050">
    <property type="entry name" value="Translation initiation factor IF- 2, domain 3"/>
    <property type="match status" value="1"/>
</dbReference>
<name>A0A5C0UG62_9PROT</name>
<dbReference type="InterPro" id="IPR044145">
    <property type="entry name" value="IF2_II"/>
</dbReference>
<dbReference type="GO" id="GO:0005525">
    <property type="term" value="F:GTP binding"/>
    <property type="evidence" value="ECO:0007669"/>
    <property type="project" value="UniProtKB-KW"/>
</dbReference>
<dbReference type="OrthoDB" id="9811804at2"/>
<evidence type="ECO:0000256" key="3">
    <source>
        <dbReference type="ARBA" id="ARBA00022540"/>
    </source>
</evidence>
<feature type="binding site" evidence="7">
    <location>
        <begin position="691"/>
        <end position="694"/>
    </location>
    <ligand>
        <name>GTP</name>
        <dbReference type="ChEBI" id="CHEBI:37565"/>
    </ligand>
</feature>
<dbReference type="FunFam" id="2.40.30.10:FF:000008">
    <property type="entry name" value="Translation initiation factor IF-2"/>
    <property type="match status" value="1"/>
</dbReference>
<feature type="domain" description="Tr-type G" evidence="10">
    <location>
        <begin position="580"/>
        <end position="751"/>
    </location>
</feature>
<protein>
    <recommendedName>
        <fullName evidence="2 7">Translation initiation factor IF-2</fullName>
    </recommendedName>
</protein>
<feature type="compositionally biased region" description="Basic and acidic residues" evidence="9">
    <location>
        <begin position="132"/>
        <end position="165"/>
    </location>
</feature>
<dbReference type="GO" id="GO:0003743">
    <property type="term" value="F:translation initiation factor activity"/>
    <property type="evidence" value="ECO:0007669"/>
    <property type="project" value="UniProtKB-UniRule"/>
</dbReference>
<dbReference type="FunFam" id="3.40.50.300:FF:000019">
    <property type="entry name" value="Translation initiation factor IF-2"/>
    <property type="match status" value="1"/>
</dbReference>
<dbReference type="InterPro" id="IPR000178">
    <property type="entry name" value="TF_IF2_bacterial-like"/>
</dbReference>
<evidence type="ECO:0000256" key="8">
    <source>
        <dbReference type="RuleBase" id="RU000644"/>
    </source>
</evidence>
<dbReference type="FunFam" id="2.40.30.10:FF:000007">
    <property type="entry name" value="Translation initiation factor IF-2"/>
    <property type="match status" value="1"/>
</dbReference>
<dbReference type="NCBIfam" id="TIGR00487">
    <property type="entry name" value="IF-2"/>
    <property type="match status" value="1"/>
</dbReference>
<dbReference type="Pfam" id="PF22042">
    <property type="entry name" value="EF-G_D2"/>
    <property type="match status" value="1"/>
</dbReference>
<feature type="compositionally biased region" description="Basic and acidic residues" evidence="9">
    <location>
        <begin position="70"/>
        <end position="96"/>
    </location>
</feature>
<dbReference type="HAMAP" id="MF_00100_B">
    <property type="entry name" value="IF_2_B"/>
    <property type="match status" value="1"/>
</dbReference>
<feature type="compositionally biased region" description="Basic and acidic residues" evidence="9">
    <location>
        <begin position="380"/>
        <end position="395"/>
    </location>
</feature>
<feature type="compositionally biased region" description="Basic and acidic residues" evidence="9">
    <location>
        <begin position="35"/>
        <end position="61"/>
    </location>
</feature>
<dbReference type="CDD" id="cd03692">
    <property type="entry name" value="mtIF2_IVc"/>
    <property type="match status" value="1"/>
</dbReference>
<feature type="compositionally biased region" description="Basic and acidic residues" evidence="9">
    <location>
        <begin position="202"/>
        <end position="212"/>
    </location>
</feature>
<dbReference type="PANTHER" id="PTHR43381:SF5">
    <property type="entry name" value="TR-TYPE G DOMAIN-CONTAINING PROTEIN"/>
    <property type="match status" value="1"/>
</dbReference>
<dbReference type="Proteomes" id="UP000324924">
    <property type="component" value="Chromosome"/>
</dbReference>
<dbReference type="SUPFAM" id="SSF50447">
    <property type="entry name" value="Translation proteins"/>
    <property type="match status" value="2"/>
</dbReference>
<dbReference type="CDD" id="cd03702">
    <property type="entry name" value="IF2_mtIF2_II"/>
    <property type="match status" value="1"/>
</dbReference>
<comment type="similarity">
    <text evidence="1 7 8">Belongs to the TRAFAC class translation factor GTPase superfamily. Classic translation factor GTPase family. IF-2 subfamily.</text>
</comment>
<feature type="compositionally biased region" description="Basic and acidic residues" evidence="9">
    <location>
        <begin position="265"/>
        <end position="278"/>
    </location>
</feature>
<evidence type="ECO:0000256" key="1">
    <source>
        <dbReference type="ARBA" id="ARBA00007733"/>
    </source>
</evidence>
<dbReference type="Gene3D" id="3.40.50.300">
    <property type="entry name" value="P-loop containing nucleotide triphosphate hydrolases"/>
    <property type="match status" value="1"/>
</dbReference>
<keyword evidence="6 7" id="KW-0342">GTP-binding</keyword>
<evidence type="ECO:0000256" key="7">
    <source>
        <dbReference type="HAMAP-Rule" id="MF_00100"/>
    </source>
</evidence>
<feature type="compositionally biased region" description="Basic and acidic residues" evidence="9">
    <location>
        <begin position="441"/>
        <end position="451"/>
    </location>
</feature>
<feature type="compositionally biased region" description="Basic and acidic residues" evidence="9">
    <location>
        <begin position="229"/>
        <end position="246"/>
    </location>
</feature>
<evidence type="ECO:0000256" key="5">
    <source>
        <dbReference type="ARBA" id="ARBA00022917"/>
    </source>
</evidence>
<proteinExistence type="inferred from homology"/>
<dbReference type="PROSITE" id="PS51722">
    <property type="entry name" value="G_TR_2"/>
    <property type="match status" value="1"/>
</dbReference>
<feature type="compositionally biased region" description="Basic and acidic residues" evidence="9">
    <location>
        <begin position="172"/>
        <end position="190"/>
    </location>
</feature>
<feature type="compositionally biased region" description="Basic and acidic residues" evidence="9">
    <location>
        <begin position="286"/>
        <end position="303"/>
    </location>
</feature>
<dbReference type="SUPFAM" id="SSF52540">
    <property type="entry name" value="P-loop containing nucleoside triphosphate hydrolases"/>
    <property type="match status" value="1"/>
</dbReference>
<feature type="binding site" evidence="7">
    <location>
        <begin position="637"/>
        <end position="641"/>
    </location>
    <ligand>
        <name>GTP</name>
        <dbReference type="ChEBI" id="CHEBI:37565"/>
    </ligand>
</feature>
<dbReference type="PANTHER" id="PTHR43381">
    <property type="entry name" value="TRANSLATION INITIATION FACTOR IF-2-RELATED"/>
    <property type="match status" value="1"/>
</dbReference>
<keyword evidence="7" id="KW-0963">Cytoplasm</keyword>
<dbReference type="GO" id="GO:0003924">
    <property type="term" value="F:GTPase activity"/>
    <property type="evidence" value="ECO:0007669"/>
    <property type="project" value="UniProtKB-UniRule"/>
</dbReference>
<comment type="caution">
    <text evidence="7">Lacks conserved residue(s) required for the propagation of feature annotation.</text>
</comment>
<dbReference type="GO" id="GO:0005737">
    <property type="term" value="C:cytoplasm"/>
    <property type="evidence" value="ECO:0007669"/>
    <property type="project" value="UniProtKB-SubCell"/>
</dbReference>
<comment type="subcellular location">
    <subcellularLocation>
        <location evidence="7">Cytoplasm</location>
    </subcellularLocation>
</comment>
<dbReference type="InterPro" id="IPR005225">
    <property type="entry name" value="Small_GTP-bd"/>
</dbReference>
<keyword evidence="3 7" id="KW-0396">Initiation factor</keyword>
<evidence type="ECO:0000313" key="11">
    <source>
        <dbReference type="EMBL" id="QEK39085.1"/>
    </source>
</evidence>
<dbReference type="RefSeq" id="WP_148972208.1">
    <property type="nucleotide sequence ID" value="NZ_CP043314.1"/>
</dbReference>
<dbReference type="InterPro" id="IPR015760">
    <property type="entry name" value="TIF_IF2"/>
</dbReference>
<dbReference type="InterPro" id="IPR036925">
    <property type="entry name" value="TIF_IF2_dom3_sf"/>
</dbReference>
<dbReference type="KEGG" id="nabu:FZC36_01380"/>
<comment type="function">
    <text evidence="7 8">One of the essential components for the initiation of protein synthesis. Protects formylmethionyl-tRNA from spontaneous hydrolysis and promotes its binding to the 30S ribosomal subunits. Also involved in the hydrolysis of GTP during the formation of the 70S ribosomal complex.</text>
</comment>
<dbReference type="FunFam" id="3.40.50.10050:FF:000001">
    <property type="entry name" value="Translation initiation factor IF-2"/>
    <property type="match status" value="1"/>
</dbReference>
<evidence type="ECO:0000259" key="10">
    <source>
        <dbReference type="PROSITE" id="PS51722"/>
    </source>
</evidence>
<evidence type="ECO:0000256" key="4">
    <source>
        <dbReference type="ARBA" id="ARBA00022741"/>
    </source>
</evidence>
<evidence type="ECO:0000256" key="6">
    <source>
        <dbReference type="ARBA" id="ARBA00023134"/>
    </source>
</evidence>
<dbReference type="NCBIfam" id="TIGR00231">
    <property type="entry name" value="small_GTP"/>
    <property type="match status" value="1"/>
</dbReference>